<dbReference type="AlphaFoldDB" id="A0A2H0B5Q8"/>
<feature type="domain" description="VTT" evidence="2">
    <location>
        <begin position="57"/>
        <end position="172"/>
    </location>
</feature>
<feature type="transmembrane region" description="Helical" evidence="1">
    <location>
        <begin position="6"/>
        <end position="23"/>
    </location>
</feature>
<accession>A0A2H0B5Q8</accession>
<keyword evidence="1" id="KW-0472">Membrane</keyword>
<sequence>MRFRTYLFITGFICFSIVIFILFKKYLGNIEHLINSLGLIGIIFSFALYPLIAFTPLPSDPISILVIAIYHPLLTFLIIWLGNTTIALIEYYIGHHLNKKINYADKITNLPFGLGKLPIESTKMLLLGRMISGYGNKFISMIAGAKQVPLKRYIWTTALTNMWGALIFTIGGHGLKNIIHLLIAIFRF</sequence>
<feature type="transmembrane region" description="Helical" evidence="1">
    <location>
        <begin position="69"/>
        <end position="93"/>
    </location>
</feature>
<dbReference type="InterPro" id="IPR032816">
    <property type="entry name" value="VTT_dom"/>
</dbReference>
<name>A0A2H0B5Q8_9BACT</name>
<evidence type="ECO:0000256" key="1">
    <source>
        <dbReference type="SAM" id="Phobius"/>
    </source>
</evidence>
<evidence type="ECO:0000313" key="3">
    <source>
        <dbReference type="EMBL" id="PIP52964.1"/>
    </source>
</evidence>
<keyword evidence="1" id="KW-0812">Transmembrane</keyword>
<reference evidence="3 4" key="1">
    <citation type="submission" date="2017-09" db="EMBL/GenBank/DDBJ databases">
        <title>Depth-based differentiation of microbial function through sediment-hosted aquifers and enrichment of novel symbionts in the deep terrestrial subsurface.</title>
        <authorList>
            <person name="Probst A.J."/>
            <person name="Ladd B."/>
            <person name="Jarett J.K."/>
            <person name="Geller-Mcgrath D.E."/>
            <person name="Sieber C.M."/>
            <person name="Emerson J.B."/>
            <person name="Anantharaman K."/>
            <person name="Thomas B.C."/>
            <person name="Malmstrom R."/>
            <person name="Stieglmeier M."/>
            <person name="Klingl A."/>
            <person name="Woyke T."/>
            <person name="Ryan C.M."/>
            <person name="Banfield J.F."/>
        </authorList>
    </citation>
    <scope>NUCLEOTIDE SEQUENCE [LARGE SCALE GENOMIC DNA]</scope>
    <source>
        <strain evidence="3">CG23_combo_of_CG06-09_8_20_14_all_34_8</strain>
    </source>
</reference>
<evidence type="ECO:0000259" key="2">
    <source>
        <dbReference type="Pfam" id="PF09335"/>
    </source>
</evidence>
<proteinExistence type="predicted"/>
<organism evidence="3 4">
    <name type="scientific">Candidatus Beckwithbacteria bacterium CG23_combo_of_CG06-09_8_20_14_all_34_8</name>
    <dbReference type="NCBI Taxonomy" id="1974497"/>
    <lineage>
        <taxon>Bacteria</taxon>
        <taxon>Candidatus Beckwithiibacteriota</taxon>
    </lineage>
</organism>
<dbReference type="EMBL" id="PCSR01000087">
    <property type="protein sequence ID" value="PIP52964.1"/>
    <property type="molecule type" value="Genomic_DNA"/>
</dbReference>
<evidence type="ECO:0000313" key="4">
    <source>
        <dbReference type="Proteomes" id="UP000229459"/>
    </source>
</evidence>
<comment type="caution">
    <text evidence="3">The sequence shown here is derived from an EMBL/GenBank/DDBJ whole genome shotgun (WGS) entry which is preliminary data.</text>
</comment>
<feature type="transmembrane region" description="Helical" evidence="1">
    <location>
        <begin position="35"/>
        <end position="57"/>
    </location>
</feature>
<dbReference type="Pfam" id="PF09335">
    <property type="entry name" value="VTT_dom"/>
    <property type="match status" value="1"/>
</dbReference>
<protein>
    <recommendedName>
        <fullName evidence="2">VTT domain-containing protein</fullName>
    </recommendedName>
</protein>
<keyword evidence="1" id="KW-1133">Transmembrane helix</keyword>
<dbReference type="Proteomes" id="UP000229459">
    <property type="component" value="Unassembled WGS sequence"/>
</dbReference>
<gene>
    <name evidence="3" type="ORF">COX08_03630</name>
</gene>